<keyword evidence="2" id="KW-1185">Reference proteome</keyword>
<dbReference type="Proteomes" id="UP001497623">
    <property type="component" value="Unassembled WGS sequence"/>
</dbReference>
<protein>
    <recommendedName>
        <fullName evidence="3">Platelet-derived growth factor (PDGF) family profile domain-containing protein</fullName>
    </recommendedName>
</protein>
<name>A0AAV2S5U0_MEGNR</name>
<evidence type="ECO:0008006" key="3">
    <source>
        <dbReference type="Google" id="ProtNLM"/>
    </source>
</evidence>
<evidence type="ECO:0000313" key="1">
    <source>
        <dbReference type="EMBL" id="CAL4160475.1"/>
    </source>
</evidence>
<sequence length="160" mass="18608">ANVILAAHTLTKRNSHIPNEQEEYCSKPQTRLFSVRNELSNNHPQALVTNREHFSHLLDGNYQFHPSHFLVNRCDRQCSNIGREDADVLPCTFRTEKVQRVINATKNDQTKQITIYINENRECTCAFTETESEQHSNYGNDKVNIGYVMYFIPIIIILLR</sequence>
<proteinExistence type="predicted"/>
<dbReference type="AlphaFoldDB" id="A0AAV2S5U0"/>
<dbReference type="EMBL" id="CAXKWB010044240">
    <property type="protein sequence ID" value="CAL4160475.1"/>
    <property type="molecule type" value="Genomic_DNA"/>
</dbReference>
<feature type="non-terminal residue" evidence="1">
    <location>
        <position position="1"/>
    </location>
</feature>
<gene>
    <name evidence="1" type="ORF">MNOR_LOCUS32460</name>
</gene>
<reference evidence="1 2" key="1">
    <citation type="submission" date="2024-05" db="EMBL/GenBank/DDBJ databases">
        <authorList>
            <person name="Wallberg A."/>
        </authorList>
    </citation>
    <scope>NUCLEOTIDE SEQUENCE [LARGE SCALE GENOMIC DNA]</scope>
</reference>
<evidence type="ECO:0000313" key="2">
    <source>
        <dbReference type="Proteomes" id="UP001497623"/>
    </source>
</evidence>
<comment type="caution">
    <text evidence="1">The sequence shown here is derived from an EMBL/GenBank/DDBJ whole genome shotgun (WGS) entry which is preliminary data.</text>
</comment>
<organism evidence="1 2">
    <name type="scientific">Meganyctiphanes norvegica</name>
    <name type="common">Northern krill</name>
    <name type="synonym">Thysanopoda norvegica</name>
    <dbReference type="NCBI Taxonomy" id="48144"/>
    <lineage>
        <taxon>Eukaryota</taxon>
        <taxon>Metazoa</taxon>
        <taxon>Ecdysozoa</taxon>
        <taxon>Arthropoda</taxon>
        <taxon>Crustacea</taxon>
        <taxon>Multicrustacea</taxon>
        <taxon>Malacostraca</taxon>
        <taxon>Eumalacostraca</taxon>
        <taxon>Eucarida</taxon>
        <taxon>Euphausiacea</taxon>
        <taxon>Euphausiidae</taxon>
        <taxon>Meganyctiphanes</taxon>
    </lineage>
</organism>
<accession>A0AAV2S5U0</accession>